<name>A0A8C4Z2Q5_GADMO</name>
<evidence type="ECO:0000256" key="3">
    <source>
        <dbReference type="ARBA" id="ARBA00022989"/>
    </source>
</evidence>
<dbReference type="OMA" id="CFKHLRC"/>
<keyword evidence="3 5" id="KW-1133">Transmembrane helix</keyword>
<evidence type="ECO:0000313" key="7">
    <source>
        <dbReference type="Ensembl" id="ENSGMOP00000006034.2"/>
    </source>
</evidence>
<reference evidence="7" key="1">
    <citation type="submission" date="2025-08" db="UniProtKB">
        <authorList>
            <consortium name="Ensembl"/>
        </authorList>
    </citation>
    <scope>IDENTIFICATION</scope>
</reference>
<feature type="domain" description="Dendritic cell-specific transmembrane protein-like" evidence="6">
    <location>
        <begin position="247"/>
        <end position="420"/>
    </location>
</feature>
<feature type="transmembrane region" description="Helical" evidence="5">
    <location>
        <begin position="221"/>
        <end position="238"/>
    </location>
</feature>
<feature type="transmembrane region" description="Helical" evidence="5">
    <location>
        <begin position="31"/>
        <end position="54"/>
    </location>
</feature>
<feature type="transmembrane region" description="Helical" evidence="5">
    <location>
        <begin position="372"/>
        <end position="393"/>
    </location>
</feature>
<evidence type="ECO:0000313" key="8">
    <source>
        <dbReference type="Proteomes" id="UP000694546"/>
    </source>
</evidence>
<dbReference type="GO" id="GO:0016020">
    <property type="term" value="C:membrane"/>
    <property type="evidence" value="ECO:0007669"/>
    <property type="project" value="UniProtKB-SubCell"/>
</dbReference>
<proteinExistence type="predicted"/>
<keyword evidence="4 5" id="KW-0472">Membrane</keyword>
<evidence type="ECO:0000259" key="6">
    <source>
        <dbReference type="Pfam" id="PF07782"/>
    </source>
</evidence>
<gene>
    <name evidence="7" type="primary">DCSTAMP</name>
</gene>
<feature type="transmembrane region" description="Helical" evidence="5">
    <location>
        <begin position="102"/>
        <end position="121"/>
    </location>
</feature>
<evidence type="ECO:0000256" key="5">
    <source>
        <dbReference type="SAM" id="Phobius"/>
    </source>
</evidence>
<sequence>MPRLCLGKVWLSTEIYVIYVTGRMDDLRRGAILVVTCSLLSLLLGSLLLLYLLFMRGYEAVVACCMAGCFCTLINVAFCLSRRVRCMGILFVISCFMKQSRKLLLMTGISFVVLRIIHNTMENLTGLARSMLCNLKAKRLSVSLAPLDNYIKMLRWVHKIFKQVFEMDNGLIQFDADLKVSAKADSKRFKEKLADARHNLNQTVTRALAVVHTMRSVMHQVLPAVSFLLLFFLIALHVKKYRDSVMYKNKFISPKFVAFDAREKAEGRPHVLPLTPQEERKYICIPTLHFTKSEGRAMVKYGIPVFSHFMLWVLFLGIDALMYCFVKIITTHLAELEPIKVPLIMKYTQTYDFSYNMTLFEKECLPQPKLPFYSSIAPLAFILLILLIMAAMASKLMQLRLLICEQFFSESSEARVKYLHAKILRKRHKTKRIDDDIYKMILHFWCPLIFGPKPNGSHKDFVLN</sequence>
<dbReference type="PANTHER" id="PTHR21041:SF2">
    <property type="entry name" value="DENDRITIC CELL-SPECIFIC TRANSMEMBRANE PROTEIN"/>
    <property type="match status" value="1"/>
</dbReference>
<evidence type="ECO:0000256" key="4">
    <source>
        <dbReference type="ARBA" id="ARBA00023136"/>
    </source>
</evidence>
<dbReference type="Ensembl" id="ENSGMOT00000006209.2">
    <property type="protein sequence ID" value="ENSGMOP00000006034.2"/>
    <property type="gene ID" value="ENSGMOG00000005676.2"/>
</dbReference>
<accession>A0A8C4Z2Q5</accession>
<dbReference type="Pfam" id="PF07782">
    <property type="entry name" value="DC_STAMP"/>
    <property type="match status" value="1"/>
</dbReference>
<dbReference type="GeneTree" id="ENSGT00940000153269"/>
<feature type="transmembrane region" description="Helical" evidence="5">
    <location>
        <begin position="60"/>
        <end position="81"/>
    </location>
</feature>
<reference evidence="7" key="2">
    <citation type="submission" date="2025-09" db="UniProtKB">
        <authorList>
            <consortium name="Ensembl"/>
        </authorList>
    </citation>
    <scope>IDENTIFICATION</scope>
</reference>
<organism evidence="7 8">
    <name type="scientific">Gadus morhua</name>
    <name type="common">Atlantic cod</name>
    <dbReference type="NCBI Taxonomy" id="8049"/>
    <lineage>
        <taxon>Eukaryota</taxon>
        <taxon>Metazoa</taxon>
        <taxon>Chordata</taxon>
        <taxon>Craniata</taxon>
        <taxon>Vertebrata</taxon>
        <taxon>Euteleostomi</taxon>
        <taxon>Actinopterygii</taxon>
        <taxon>Neopterygii</taxon>
        <taxon>Teleostei</taxon>
        <taxon>Neoteleostei</taxon>
        <taxon>Acanthomorphata</taxon>
        <taxon>Zeiogadaria</taxon>
        <taxon>Gadariae</taxon>
        <taxon>Gadiformes</taxon>
        <taxon>Gadoidei</taxon>
        <taxon>Gadidae</taxon>
        <taxon>Gadus</taxon>
    </lineage>
</organism>
<dbReference type="AlphaFoldDB" id="A0A8C4Z2Q5"/>
<evidence type="ECO:0000256" key="1">
    <source>
        <dbReference type="ARBA" id="ARBA00004141"/>
    </source>
</evidence>
<keyword evidence="2 5" id="KW-0812">Transmembrane</keyword>
<keyword evidence="8" id="KW-1185">Reference proteome</keyword>
<dbReference type="InterPro" id="IPR012858">
    <property type="entry name" value="DC_STAMP-like"/>
</dbReference>
<protein>
    <submittedName>
        <fullName evidence="7">Dendrocyte expressed seven transmembrane protein</fullName>
    </submittedName>
</protein>
<dbReference type="PANTHER" id="PTHR21041">
    <property type="entry name" value="DENDRITIC CELL-SPECIFIC TRANSMEMBRANE PROTEIN"/>
    <property type="match status" value="1"/>
</dbReference>
<comment type="subcellular location">
    <subcellularLocation>
        <location evidence="1">Membrane</location>
        <topology evidence="1">Multi-pass membrane protein</topology>
    </subcellularLocation>
</comment>
<dbReference type="InterPro" id="IPR051856">
    <property type="entry name" value="CSR-E3_Ligase_Protein"/>
</dbReference>
<dbReference type="Proteomes" id="UP000694546">
    <property type="component" value="Chromosome 11"/>
</dbReference>
<evidence type="ECO:0000256" key="2">
    <source>
        <dbReference type="ARBA" id="ARBA00022692"/>
    </source>
</evidence>
<feature type="transmembrane region" description="Helical" evidence="5">
    <location>
        <begin position="309"/>
        <end position="329"/>
    </location>
</feature>